<dbReference type="AlphaFoldDB" id="A0A815PXK2"/>
<dbReference type="Proteomes" id="UP000681722">
    <property type="component" value="Unassembled WGS sequence"/>
</dbReference>
<keyword evidence="2" id="KW-0349">Heme</keyword>
<keyword evidence="4" id="KW-0560">Oxidoreductase</keyword>
<dbReference type="PANTHER" id="PTHR24291:SF50">
    <property type="entry name" value="BIFUNCTIONAL ALBAFLAVENONE MONOOXYGENASE_TERPENE SYNTHASE"/>
    <property type="match status" value="1"/>
</dbReference>
<dbReference type="SUPFAM" id="SSF48264">
    <property type="entry name" value="Cytochrome P450"/>
    <property type="match status" value="1"/>
</dbReference>
<evidence type="ECO:0000256" key="4">
    <source>
        <dbReference type="ARBA" id="ARBA00023002"/>
    </source>
</evidence>
<evidence type="ECO:0000256" key="1">
    <source>
        <dbReference type="ARBA" id="ARBA00010617"/>
    </source>
</evidence>
<keyword evidence="6" id="KW-0503">Monooxygenase</keyword>
<evidence type="ECO:0000313" key="7">
    <source>
        <dbReference type="EMBL" id="CAF1455042.1"/>
    </source>
</evidence>
<keyword evidence="3" id="KW-0479">Metal-binding</keyword>
<evidence type="ECO:0000256" key="2">
    <source>
        <dbReference type="ARBA" id="ARBA00022617"/>
    </source>
</evidence>
<keyword evidence="9" id="KW-1185">Reference proteome</keyword>
<dbReference type="InterPro" id="IPR050196">
    <property type="entry name" value="Cytochrome_P450_Monoox"/>
</dbReference>
<evidence type="ECO:0000313" key="8">
    <source>
        <dbReference type="EMBL" id="CAF4327208.1"/>
    </source>
</evidence>
<organism evidence="7 9">
    <name type="scientific">Didymodactylos carnosus</name>
    <dbReference type="NCBI Taxonomy" id="1234261"/>
    <lineage>
        <taxon>Eukaryota</taxon>
        <taxon>Metazoa</taxon>
        <taxon>Spiralia</taxon>
        <taxon>Gnathifera</taxon>
        <taxon>Rotifera</taxon>
        <taxon>Eurotatoria</taxon>
        <taxon>Bdelloidea</taxon>
        <taxon>Philodinida</taxon>
        <taxon>Philodinidae</taxon>
        <taxon>Didymodactylos</taxon>
    </lineage>
</organism>
<dbReference type="OrthoDB" id="6692864at2759"/>
<evidence type="ECO:0000313" key="9">
    <source>
        <dbReference type="Proteomes" id="UP000663829"/>
    </source>
</evidence>
<dbReference type="GO" id="GO:0020037">
    <property type="term" value="F:heme binding"/>
    <property type="evidence" value="ECO:0007669"/>
    <property type="project" value="InterPro"/>
</dbReference>
<evidence type="ECO:0000256" key="3">
    <source>
        <dbReference type="ARBA" id="ARBA00022723"/>
    </source>
</evidence>
<dbReference type="EMBL" id="CAJOBC010085136">
    <property type="protein sequence ID" value="CAF4327208.1"/>
    <property type="molecule type" value="Genomic_DNA"/>
</dbReference>
<evidence type="ECO:0008006" key="10">
    <source>
        <dbReference type="Google" id="ProtNLM"/>
    </source>
</evidence>
<dbReference type="GO" id="GO:0005506">
    <property type="term" value="F:iron ion binding"/>
    <property type="evidence" value="ECO:0007669"/>
    <property type="project" value="InterPro"/>
</dbReference>
<keyword evidence="5" id="KW-0408">Iron</keyword>
<reference evidence="7" key="1">
    <citation type="submission" date="2021-02" db="EMBL/GenBank/DDBJ databases">
        <authorList>
            <person name="Nowell W R."/>
        </authorList>
    </citation>
    <scope>NUCLEOTIDE SEQUENCE</scope>
</reference>
<evidence type="ECO:0000256" key="5">
    <source>
        <dbReference type="ARBA" id="ARBA00023004"/>
    </source>
</evidence>
<dbReference type="GO" id="GO:0004497">
    <property type="term" value="F:monooxygenase activity"/>
    <property type="evidence" value="ECO:0007669"/>
    <property type="project" value="UniProtKB-KW"/>
</dbReference>
<proteinExistence type="inferred from homology"/>
<dbReference type="GO" id="GO:0016705">
    <property type="term" value="F:oxidoreductase activity, acting on paired donors, with incorporation or reduction of molecular oxygen"/>
    <property type="evidence" value="ECO:0007669"/>
    <property type="project" value="InterPro"/>
</dbReference>
<dbReference type="InterPro" id="IPR001128">
    <property type="entry name" value="Cyt_P450"/>
</dbReference>
<protein>
    <recommendedName>
        <fullName evidence="10">Cytochrome P450</fullName>
    </recommendedName>
</protein>
<dbReference type="Proteomes" id="UP000663829">
    <property type="component" value="Unassembled WGS sequence"/>
</dbReference>
<dbReference type="InterPro" id="IPR036396">
    <property type="entry name" value="Cyt_P450_sf"/>
</dbReference>
<name>A0A815PXK2_9BILA</name>
<comment type="similarity">
    <text evidence="1">Belongs to the cytochrome P450 family.</text>
</comment>
<evidence type="ECO:0000256" key="6">
    <source>
        <dbReference type="ARBA" id="ARBA00023033"/>
    </source>
</evidence>
<dbReference type="Pfam" id="PF00067">
    <property type="entry name" value="p450"/>
    <property type="match status" value="1"/>
</dbReference>
<dbReference type="EMBL" id="CAJNOQ010019682">
    <property type="protein sequence ID" value="CAF1455042.1"/>
    <property type="molecule type" value="Genomic_DNA"/>
</dbReference>
<accession>A0A815PXK2</accession>
<sequence>MNRGEARVDVYAKWKSLYGDFCHYWIGPFRFYMVSRLDIIQHIYSNRQIYETSDFGKRIFGLQVPSGLISLRGAEYKRHARIMLPMFKKAKVACHLNSIIDCTDRLIQYWRQQDKTLNENIVSESKHLLLDIFAFIAFDYDLQMIEHGKRDKKDLAKALDTFFKFHRKIIEYVFVPEVILRWWLNWNSEYQQAVRTLRQTCDNIIAQENEHSSMKEQSSKPNNLIALLMSSLQENEQEEAKKPEAEKQGKSRFFHFCQTLK</sequence>
<comment type="caution">
    <text evidence="7">The sequence shown here is derived from an EMBL/GenBank/DDBJ whole genome shotgun (WGS) entry which is preliminary data.</text>
</comment>
<dbReference type="Gene3D" id="1.10.630.10">
    <property type="entry name" value="Cytochrome P450"/>
    <property type="match status" value="1"/>
</dbReference>
<dbReference type="PANTHER" id="PTHR24291">
    <property type="entry name" value="CYTOCHROME P450 FAMILY 4"/>
    <property type="match status" value="1"/>
</dbReference>
<gene>
    <name evidence="7" type="ORF">GPM918_LOCUS34873</name>
    <name evidence="8" type="ORF">SRO942_LOCUS35586</name>
</gene>